<dbReference type="InterPro" id="IPR049052">
    <property type="entry name" value="nSTAND1"/>
</dbReference>
<organism evidence="2 3">
    <name type="scientific">Mycena alexandri</name>
    <dbReference type="NCBI Taxonomy" id="1745969"/>
    <lineage>
        <taxon>Eukaryota</taxon>
        <taxon>Fungi</taxon>
        <taxon>Dikarya</taxon>
        <taxon>Basidiomycota</taxon>
        <taxon>Agaricomycotina</taxon>
        <taxon>Agaricomycetes</taxon>
        <taxon>Agaricomycetidae</taxon>
        <taxon>Agaricales</taxon>
        <taxon>Marasmiineae</taxon>
        <taxon>Mycenaceae</taxon>
        <taxon>Mycena</taxon>
    </lineage>
</organism>
<dbReference type="GO" id="GO:0016787">
    <property type="term" value="F:hydrolase activity"/>
    <property type="evidence" value="ECO:0007669"/>
    <property type="project" value="UniProtKB-KW"/>
</dbReference>
<reference evidence="2" key="1">
    <citation type="submission" date="2023-03" db="EMBL/GenBank/DDBJ databases">
        <title>Massive genome expansion in bonnet fungi (Mycena s.s.) driven by repeated elements and novel gene families across ecological guilds.</title>
        <authorList>
            <consortium name="Lawrence Berkeley National Laboratory"/>
            <person name="Harder C.B."/>
            <person name="Miyauchi S."/>
            <person name="Viragh M."/>
            <person name="Kuo A."/>
            <person name="Thoen E."/>
            <person name="Andreopoulos B."/>
            <person name="Lu D."/>
            <person name="Skrede I."/>
            <person name="Drula E."/>
            <person name="Henrissat B."/>
            <person name="Morin E."/>
            <person name="Kohler A."/>
            <person name="Barry K."/>
            <person name="LaButti K."/>
            <person name="Morin E."/>
            <person name="Salamov A."/>
            <person name="Lipzen A."/>
            <person name="Mereny Z."/>
            <person name="Hegedus B."/>
            <person name="Baldrian P."/>
            <person name="Stursova M."/>
            <person name="Weitz H."/>
            <person name="Taylor A."/>
            <person name="Grigoriev I.V."/>
            <person name="Nagy L.G."/>
            <person name="Martin F."/>
            <person name="Kauserud H."/>
        </authorList>
    </citation>
    <scope>NUCLEOTIDE SEQUENCE</scope>
    <source>
        <strain evidence="2">CBHHK200</strain>
    </source>
</reference>
<dbReference type="EMBL" id="JARJCM010000399">
    <property type="protein sequence ID" value="KAJ7017534.1"/>
    <property type="molecule type" value="Genomic_DNA"/>
</dbReference>
<evidence type="ECO:0000313" key="3">
    <source>
        <dbReference type="Proteomes" id="UP001218188"/>
    </source>
</evidence>
<keyword evidence="2" id="KW-0378">Hydrolase</keyword>
<dbReference type="Gene3D" id="3.40.50.300">
    <property type="entry name" value="P-loop containing nucleotide triphosphate hydrolases"/>
    <property type="match status" value="1"/>
</dbReference>
<feature type="non-terminal residue" evidence="2">
    <location>
        <position position="331"/>
    </location>
</feature>
<evidence type="ECO:0000259" key="1">
    <source>
        <dbReference type="Pfam" id="PF20703"/>
    </source>
</evidence>
<gene>
    <name evidence="2" type="ORF">C8F04DRAFT_896154</name>
</gene>
<dbReference type="PANTHER" id="PTHR47691">
    <property type="entry name" value="REGULATOR-RELATED"/>
    <property type="match status" value="1"/>
</dbReference>
<accession>A0AAD6RYJ1</accession>
<dbReference type="PANTHER" id="PTHR47691:SF3">
    <property type="entry name" value="HTH-TYPE TRANSCRIPTIONAL REGULATOR RV0890C-RELATED"/>
    <property type="match status" value="1"/>
</dbReference>
<dbReference type="AlphaFoldDB" id="A0AAD6RYJ1"/>
<dbReference type="InterPro" id="IPR027417">
    <property type="entry name" value="P-loop_NTPase"/>
</dbReference>
<evidence type="ECO:0000313" key="2">
    <source>
        <dbReference type="EMBL" id="KAJ7017534.1"/>
    </source>
</evidence>
<sequence length="331" mass="37005">FHGRESEISTILKAFYQENPRIAILGAGGMGKTSLSRAVLHHPNITTRFEQHRFFVTCDTVSTSAQLAGLIATHIGLKQGNNPIQPIIRYFTSSPPSLLILDNLETVWEPTDSRGDIERFLALLTEVDHMSLIITMRGAERPANVHWTRPFLPALKPLPLDAARQTFADITDNVDDAKDIDKILLLTDNMPLAINLIAYLVDYEGLSAVLTRWETDKTSILSEGYDTKSNLELSISVSLSSPRITSSPHALNLLSLLSVLPDGLSDVELLQSKLPLVNTLACKSILLRTSLAYIDDQRRLKTLAPIREYVRKRHPPTNDLIRPVFKHFQEL</sequence>
<keyword evidence="3" id="KW-1185">Reference proteome</keyword>
<proteinExistence type="predicted"/>
<dbReference type="PRINTS" id="PR00364">
    <property type="entry name" value="DISEASERSIST"/>
</dbReference>
<feature type="non-terminal residue" evidence="2">
    <location>
        <position position="1"/>
    </location>
</feature>
<dbReference type="Proteomes" id="UP001218188">
    <property type="component" value="Unassembled WGS sequence"/>
</dbReference>
<comment type="caution">
    <text evidence="2">The sequence shown here is derived from an EMBL/GenBank/DDBJ whole genome shotgun (WGS) entry which is preliminary data.</text>
</comment>
<protein>
    <submittedName>
        <fullName evidence="2">P-loop containing nucleoside triphosphate hydrolase protein</fullName>
    </submittedName>
</protein>
<dbReference type="SUPFAM" id="SSF52540">
    <property type="entry name" value="P-loop containing nucleoside triphosphate hydrolases"/>
    <property type="match status" value="1"/>
</dbReference>
<name>A0AAD6RYJ1_9AGAR</name>
<dbReference type="Pfam" id="PF20703">
    <property type="entry name" value="nSTAND1"/>
    <property type="match status" value="1"/>
</dbReference>
<feature type="domain" description="Novel STAND NTPase 1" evidence="1">
    <location>
        <begin position="1"/>
        <end position="137"/>
    </location>
</feature>